<evidence type="ECO:0000313" key="3">
    <source>
        <dbReference type="Proteomes" id="UP000008810"/>
    </source>
</evidence>
<dbReference type="EnsemblPlants" id="PNT70451">
    <property type="protein sequence ID" value="PNT70451"/>
    <property type="gene ID" value="BRADI_2g12321v3"/>
</dbReference>
<organism evidence="1">
    <name type="scientific">Brachypodium distachyon</name>
    <name type="common">Purple false brome</name>
    <name type="synonym">Trachynia distachya</name>
    <dbReference type="NCBI Taxonomy" id="15368"/>
    <lineage>
        <taxon>Eukaryota</taxon>
        <taxon>Viridiplantae</taxon>
        <taxon>Streptophyta</taxon>
        <taxon>Embryophyta</taxon>
        <taxon>Tracheophyta</taxon>
        <taxon>Spermatophyta</taxon>
        <taxon>Magnoliopsida</taxon>
        <taxon>Liliopsida</taxon>
        <taxon>Poales</taxon>
        <taxon>Poaceae</taxon>
        <taxon>BOP clade</taxon>
        <taxon>Pooideae</taxon>
        <taxon>Stipodae</taxon>
        <taxon>Brachypodieae</taxon>
        <taxon>Brachypodium</taxon>
    </lineage>
</organism>
<dbReference type="Gramene" id="PNT70451">
    <property type="protein sequence ID" value="PNT70451"/>
    <property type="gene ID" value="BRADI_2g12321v3"/>
</dbReference>
<dbReference type="InParanoid" id="A0A2K2D842"/>
<reference evidence="1" key="2">
    <citation type="submission" date="2017-06" db="EMBL/GenBank/DDBJ databases">
        <title>WGS assembly of Brachypodium distachyon.</title>
        <authorList>
            <consortium name="The International Brachypodium Initiative"/>
            <person name="Lucas S."/>
            <person name="Harmon-Smith M."/>
            <person name="Lail K."/>
            <person name="Tice H."/>
            <person name="Grimwood J."/>
            <person name="Bruce D."/>
            <person name="Barry K."/>
            <person name="Shu S."/>
            <person name="Lindquist E."/>
            <person name="Wang M."/>
            <person name="Pitluck S."/>
            <person name="Vogel J.P."/>
            <person name="Garvin D.F."/>
            <person name="Mockler T.C."/>
            <person name="Schmutz J."/>
            <person name="Rokhsar D."/>
            <person name="Bevan M.W."/>
        </authorList>
    </citation>
    <scope>NUCLEOTIDE SEQUENCE</scope>
    <source>
        <strain evidence="1">Bd21</strain>
    </source>
</reference>
<sequence>MNMRPISKKKMNMQVNCITNLIGSFSHIKLNSFLLTNFQIKIEKADCTLSKSSCSLTHGRNIQNKHNHTPT</sequence>
<evidence type="ECO:0000313" key="1">
    <source>
        <dbReference type="EMBL" id="PNT70451.1"/>
    </source>
</evidence>
<dbReference type="Proteomes" id="UP000008810">
    <property type="component" value="Chromosome 2"/>
</dbReference>
<gene>
    <name evidence="1" type="ORF">BRADI_2g12321v3</name>
</gene>
<evidence type="ECO:0000313" key="2">
    <source>
        <dbReference type="EnsemblPlants" id="PNT70451"/>
    </source>
</evidence>
<reference evidence="1 2" key="1">
    <citation type="journal article" date="2010" name="Nature">
        <title>Genome sequencing and analysis of the model grass Brachypodium distachyon.</title>
        <authorList>
            <consortium name="International Brachypodium Initiative"/>
        </authorList>
    </citation>
    <scope>NUCLEOTIDE SEQUENCE [LARGE SCALE GENOMIC DNA]</scope>
    <source>
        <strain evidence="1 2">Bd21</strain>
    </source>
</reference>
<protein>
    <submittedName>
        <fullName evidence="1 2">Uncharacterized protein</fullName>
    </submittedName>
</protein>
<dbReference type="AlphaFoldDB" id="A0A2K2D842"/>
<keyword evidence="3" id="KW-1185">Reference proteome</keyword>
<name>A0A2K2D842_BRADI</name>
<proteinExistence type="predicted"/>
<accession>A0A2K2D842</accession>
<dbReference type="EMBL" id="CM000881">
    <property type="protein sequence ID" value="PNT70451.1"/>
    <property type="molecule type" value="Genomic_DNA"/>
</dbReference>
<reference evidence="2" key="3">
    <citation type="submission" date="2018-08" db="UniProtKB">
        <authorList>
            <consortium name="EnsemblPlants"/>
        </authorList>
    </citation>
    <scope>IDENTIFICATION</scope>
    <source>
        <strain evidence="2">cv. Bd21</strain>
    </source>
</reference>